<dbReference type="Gene3D" id="3.30.1490.20">
    <property type="entry name" value="ATP-grasp fold, A domain"/>
    <property type="match status" value="1"/>
</dbReference>
<dbReference type="Gene3D" id="3.40.50.20">
    <property type="match status" value="1"/>
</dbReference>
<name>A0A0S7BK09_9CHLR</name>
<dbReference type="InterPro" id="IPR011761">
    <property type="entry name" value="ATP-grasp"/>
</dbReference>
<keyword evidence="5 10" id="KW-0547">Nucleotide-binding</keyword>
<evidence type="ECO:0000256" key="9">
    <source>
        <dbReference type="ARBA" id="ARBA00023316"/>
    </source>
</evidence>
<dbReference type="GO" id="GO:0046872">
    <property type="term" value="F:metal ion binding"/>
    <property type="evidence" value="ECO:0007669"/>
    <property type="project" value="InterPro"/>
</dbReference>
<dbReference type="InterPro" id="IPR016185">
    <property type="entry name" value="PreATP-grasp_dom_sf"/>
</dbReference>
<dbReference type="Pfam" id="PF07478">
    <property type="entry name" value="Dala_Dala_lig_C"/>
    <property type="match status" value="1"/>
</dbReference>
<dbReference type="EMBL" id="DF967972">
    <property type="protein sequence ID" value="GAP15440.1"/>
    <property type="molecule type" value="Genomic_DNA"/>
</dbReference>
<evidence type="ECO:0000256" key="10">
    <source>
        <dbReference type="PROSITE-ProRule" id="PRU00409"/>
    </source>
</evidence>
<evidence type="ECO:0000256" key="4">
    <source>
        <dbReference type="ARBA" id="ARBA00022598"/>
    </source>
</evidence>
<evidence type="ECO:0000256" key="7">
    <source>
        <dbReference type="ARBA" id="ARBA00022960"/>
    </source>
</evidence>
<dbReference type="SUPFAM" id="SSF56059">
    <property type="entry name" value="Glutathione synthetase ATP-binding domain-like"/>
    <property type="match status" value="1"/>
</dbReference>
<evidence type="ECO:0000256" key="6">
    <source>
        <dbReference type="ARBA" id="ARBA00022840"/>
    </source>
</evidence>
<evidence type="ECO:0000313" key="14">
    <source>
        <dbReference type="Proteomes" id="UP000055060"/>
    </source>
</evidence>
<keyword evidence="7" id="KW-0133">Cell shape</keyword>
<dbReference type="PROSITE" id="PS50975">
    <property type="entry name" value="ATP_GRASP"/>
    <property type="match status" value="1"/>
</dbReference>
<dbReference type="PANTHER" id="PTHR23132">
    <property type="entry name" value="D-ALANINE--D-ALANINE LIGASE"/>
    <property type="match status" value="1"/>
</dbReference>
<accession>A0A0S7BK09</accession>
<comment type="similarity">
    <text evidence="2">Belongs to the D-alanine--D-alanine ligase family.</text>
</comment>
<gene>
    <name evidence="13" type="ORF">LARV_03227</name>
</gene>
<keyword evidence="14" id="KW-1185">Reference proteome</keyword>
<evidence type="ECO:0000256" key="2">
    <source>
        <dbReference type="ARBA" id="ARBA00010871"/>
    </source>
</evidence>
<keyword evidence="6 10" id="KW-0067">ATP-binding</keyword>
<evidence type="ECO:0000256" key="3">
    <source>
        <dbReference type="ARBA" id="ARBA00022490"/>
    </source>
</evidence>
<dbReference type="Proteomes" id="UP000055060">
    <property type="component" value="Unassembled WGS sequence"/>
</dbReference>
<dbReference type="OrthoDB" id="9813261at2"/>
<evidence type="ECO:0000313" key="13">
    <source>
        <dbReference type="EMBL" id="GAP15440.1"/>
    </source>
</evidence>
<dbReference type="Gene3D" id="3.30.470.20">
    <property type="entry name" value="ATP-grasp fold, B domain"/>
    <property type="match status" value="1"/>
</dbReference>
<dbReference type="GO" id="GO:0008716">
    <property type="term" value="F:D-alanine-D-alanine ligase activity"/>
    <property type="evidence" value="ECO:0007669"/>
    <property type="project" value="InterPro"/>
</dbReference>
<dbReference type="InterPro" id="IPR013815">
    <property type="entry name" value="ATP_grasp_subdomain_1"/>
</dbReference>
<keyword evidence="8" id="KW-0573">Peptidoglycan synthesis</keyword>
<dbReference type="PROSITE" id="PS00844">
    <property type="entry name" value="DALA_DALA_LIGASE_2"/>
    <property type="match status" value="1"/>
</dbReference>
<keyword evidence="3" id="KW-0963">Cytoplasm</keyword>
<evidence type="ECO:0000256" key="1">
    <source>
        <dbReference type="ARBA" id="ARBA00004496"/>
    </source>
</evidence>
<dbReference type="SUPFAM" id="SSF52440">
    <property type="entry name" value="PreATP-grasp domain"/>
    <property type="match status" value="1"/>
</dbReference>
<dbReference type="STRING" id="360412.LARV_03227"/>
<protein>
    <submittedName>
        <fullName evidence="13">D-alanine-D-alanine ligase</fullName>
    </submittedName>
</protein>
<dbReference type="GO" id="GO:0005524">
    <property type="term" value="F:ATP binding"/>
    <property type="evidence" value="ECO:0007669"/>
    <property type="project" value="UniProtKB-UniRule"/>
</dbReference>
<comment type="subcellular location">
    <subcellularLocation>
        <location evidence="1">Cytoplasm</location>
    </subcellularLocation>
</comment>
<dbReference type="GO" id="GO:0008360">
    <property type="term" value="P:regulation of cell shape"/>
    <property type="evidence" value="ECO:0007669"/>
    <property type="project" value="UniProtKB-KW"/>
</dbReference>
<dbReference type="InterPro" id="IPR000291">
    <property type="entry name" value="D-Ala_lig_Van_CS"/>
</dbReference>
<keyword evidence="9" id="KW-0961">Cell wall biogenesis/degradation</keyword>
<dbReference type="PANTHER" id="PTHR23132:SF23">
    <property type="entry name" value="D-ALANINE--D-ALANINE LIGASE B"/>
    <property type="match status" value="1"/>
</dbReference>
<dbReference type="GO" id="GO:0005737">
    <property type="term" value="C:cytoplasm"/>
    <property type="evidence" value="ECO:0007669"/>
    <property type="project" value="UniProtKB-SubCell"/>
</dbReference>
<evidence type="ECO:0000256" key="11">
    <source>
        <dbReference type="SAM" id="MobiDB-lite"/>
    </source>
</evidence>
<evidence type="ECO:0000256" key="8">
    <source>
        <dbReference type="ARBA" id="ARBA00022984"/>
    </source>
</evidence>
<evidence type="ECO:0000259" key="12">
    <source>
        <dbReference type="PROSITE" id="PS50975"/>
    </source>
</evidence>
<dbReference type="GO" id="GO:0071555">
    <property type="term" value="P:cell wall organization"/>
    <property type="evidence" value="ECO:0007669"/>
    <property type="project" value="UniProtKB-KW"/>
</dbReference>
<organism evidence="13">
    <name type="scientific">Longilinea arvoryzae</name>
    <dbReference type="NCBI Taxonomy" id="360412"/>
    <lineage>
        <taxon>Bacteria</taxon>
        <taxon>Bacillati</taxon>
        <taxon>Chloroflexota</taxon>
        <taxon>Anaerolineae</taxon>
        <taxon>Anaerolineales</taxon>
        <taxon>Anaerolineaceae</taxon>
        <taxon>Longilinea</taxon>
    </lineage>
</organism>
<sequence length="402" mass="44153">MDELNILETEPPGEDKPPSMPPRPVRSWRVAVVANVKGETLLPQDAPADAGAEFDRRETIQAIQDAIESDGHYTKFLSADANLPFALRDFCPDICFNIAEGICGDGREAQVPALLEMLHIPYTASRVLANAVGLDKTMTKRIWREQGLPTAAFQEFYSEDEPLNPALRFPLFVKPAREGTGMGMDSGAIIQDEAALRRRVAWVIDSYQQPALVEDYLPGREFTVAVMGRHDATAFSRHPERYDADGFHRFPILEVDNASSVTPGIYGYKAKTLHTGEEGVPGFICPATVEPHLAEKLQNLAIRAHLAVGATDVSRVDFRLDADGNPRLLEINTLPGLTPGFSDLCVIANAEGTSYTDLILEILDLGASRYGLLPELGHEEEKPLRVPALIHMLPSMATMMLN</sequence>
<dbReference type="GO" id="GO:0009252">
    <property type="term" value="P:peptidoglycan biosynthetic process"/>
    <property type="evidence" value="ECO:0007669"/>
    <property type="project" value="UniProtKB-KW"/>
</dbReference>
<keyword evidence="4 13" id="KW-0436">Ligase</keyword>
<dbReference type="InterPro" id="IPR011095">
    <property type="entry name" value="Dala_Dala_lig_C"/>
</dbReference>
<evidence type="ECO:0000256" key="5">
    <source>
        <dbReference type="ARBA" id="ARBA00022741"/>
    </source>
</evidence>
<reference evidence="13" key="1">
    <citation type="submission" date="2015-07" db="EMBL/GenBank/DDBJ databases">
        <title>Draft Genome Sequences of Anaerolinea thermolimosa IMO-1, Bellilinea caldifistulae GOMI-1, Leptolinea tardivitalis YMTK-2, Levilinea saccharolytica KIBI-1,Longilinea arvoryzae KOME-1, Previously Described as Members of the Anaerolineaceae (Chloroflexi).</title>
        <authorList>
            <person name="Sekiguchi Y."/>
            <person name="Ohashi A."/>
            <person name="Matsuura N."/>
            <person name="Tourlousse M.D."/>
        </authorList>
    </citation>
    <scope>NUCLEOTIDE SEQUENCE [LARGE SCALE GENOMIC DNA]</scope>
    <source>
        <strain evidence="13">KOME-1</strain>
    </source>
</reference>
<dbReference type="AlphaFoldDB" id="A0A0S7BK09"/>
<feature type="region of interest" description="Disordered" evidence="11">
    <location>
        <begin position="1"/>
        <end position="24"/>
    </location>
</feature>
<feature type="domain" description="ATP-grasp" evidence="12">
    <location>
        <begin position="140"/>
        <end position="364"/>
    </location>
</feature>
<proteinExistence type="inferred from homology"/>